<dbReference type="RefSeq" id="WP_156635018.1">
    <property type="nucleotide sequence ID" value="NZ_CACRTL010000003.1"/>
</dbReference>
<dbReference type="InterPro" id="IPR042279">
    <property type="entry name" value="Pep_M60_3"/>
</dbReference>
<dbReference type="PROSITE" id="PS00018">
    <property type="entry name" value="EF_HAND_1"/>
    <property type="match status" value="1"/>
</dbReference>
<dbReference type="InterPro" id="IPR003961">
    <property type="entry name" value="FN3_dom"/>
</dbReference>
<dbReference type="EMBL" id="CACRTL010000003">
    <property type="protein sequence ID" value="VYT58139.1"/>
    <property type="molecule type" value="Genomic_DNA"/>
</dbReference>
<feature type="region of interest" description="Disordered" evidence="3">
    <location>
        <begin position="31"/>
        <end position="51"/>
    </location>
</feature>
<feature type="domain" description="Peptidase M60" evidence="6">
    <location>
        <begin position="862"/>
        <end position="1215"/>
    </location>
</feature>
<evidence type="ECO:0000259" key="6">
    <source>
        <dbReference type="PROSITE" id="PS51723"/>
    </source>
</evidence>
<gene>
    <name evidence="7" type="ORF">CRLFYP8_00665</name>
</gene>
<keyword evidence="2" id="KW-0175">Coiled coil</keyword>
<dbReference type="Pfam" id="PF13402">
    <property type="entry name" value="Peptidase_M60"/>
    <property type="match status" value="1"/>
</dbReference>
<dbReference type="SUPFAM" id="SSF63446">
    <property type="entry name" value="Type I dockerin domain"/>
    <property type="match status" value="1"/>
</dbReference>
<dbReference type="Pfam" id="PF00041">
    <property type="entry name" value="fn3"/>
    <property type="match status" value="1"/>
</dbReference>
<dbReference type="InterPro" id="IPR013783">
    <property type="entry name" value="Ig-like_fold"/>
</dbReference>
<proteinExistence type="predicted"/>
<dbReference type="Gene3D" id="3.40.390.80">
    <property type="entry name" value="Peptidase M60, enhancin-like domain 2"/>
    <property type="match status" value="1"/>
</dbReference>
<keyword evidence="1" id="KW-1015">Disulfide bond</keyword>
<feature type="domain" description="Fibronectin type-III" evidence="5">
    <location>
        <begin position="507"/>
        <end position="597"/>
    </location>
</feature>
<feature type="coiled-coil region" evidence="2">
    <location>
        <begin position="968"/>
        <end position="1002"/>
    </location>
</feature>
<dbReference type="Gene3D" id="2.60.40.10">
    <property type="entry name" value="Immunoglobulins"/>
    <property type="match status" value="2"/>
</dbReference>
<dbReference type="PANTHER" id="PTHR44170">
    <property type="entry name" value="PROTEIN SIDEKICK"/>
    <property type="match status" value="1"/>
</dbReference>
<dbReference type="CDD" id="cd00063">
    <property type="entry name" value="FN3"/>
    <property type="match status" value="2"/>
</dbReference>
<dbReference type="SMART" id="SM01276">
    <property type="entry name" value="M60-like"/>
    <property type="match status" value="1"/>
</dbReference>
<evidence type="ECO:0000313" key="7">
    <source>
        <dbReference type="EMBL" id="VYT58139.1"/>
    </source>
</evidence>
<feature type="signal peptide" evidence="4">
    <location>
        <begin position="1"/>
        <end position="24"/>
    </location>
</feature>
<dbReference type="GO" id="GO:0016020">
    <property type="term" value="C:membrane"/>
    <property type="evidence" value="ECO:0007669"/>
    <property type="project" value="UniProtKB-SubCell"/>
</dbReference>
<name>A0A6N2XUE2_9FIRM</name>
<dbReference type="InterPro" id="IPR036439">
    <property type="entry name" value="Dockerin_dom_sf"/>
</dbReference>
<feature type="chain" id="PRO_5026663844" evidence="4">
    <location>
        <begin position="25"/>
        <end position="1739"/>
    </location>
</feature>
<sequence length="1739" mass="193074">MKKILAFFLVVVVLLGSTQLTIYADNESQGQEITTSVTNGESTKNENDSSMITNEKTVNNESTSPEKTADVKNSSITGKVKLIINTQYFKKNISTLSAQLANIEQTYTGELDSTKENSQIFEFKNIVNGTYTLTIQGDGYETVSKEVVVNNNETTVKYVNTNSVADNIEGNGFGTFAYGDFNKDGKIDSKDKKILSTAIFNNDSSNSLLDIDDNNKIDLLDLHTFTYAYSDNGTTQVTRLEPVIETQPLLVNNVSVNNDELQGTLEGKIENIFSETAQEETLKLKPEKDEEISQSNPIQMSLEVKKPVAVTQLTIQGTKENAITEGSVIVVAENGEEIEAVISTAKSRARMDSRQAIVQADGSIVIDLGTQIAVKKVTIKVTGTSSKSLAEISKVEFLNGMEDHIPAPKLDIPTGITVDELDEELYIKWDALNNVTGYKVKITYNGKTEEHASNVNSFNLKSFNDKDLLNGKTYKISVKAINDADKNSLWESDYSAAVEATPQASKVPDAPDNVKAVGAYRSINVSWKDMKSTDSYNVFYREKGNGEYIEAVSKYEGTSYTITSLKDNTKYEVYVTGNNKKGTGPASLVSEATTVNILPAQLPQYKLLNTSNGEGKLSNHINNVYYGNNGVTEIVNSPLDEVSTTTNSALALVDDNYDSYLQINDWDFGVSYHRNWRLTFEFDDTYEMNYISFAGPVNDSSINNIGISYYDESGKEVDASIDAFRRKTDDNGRIYFIAHLAKPIKTNKVRFGVQSSNRTMRISEFNFYYYDSLEEDVNALFTDSFHLTVRDDVTSTMLDDLQTRLNTPDEVSQELHPFKDLIQLELNQARQVVEGTALQNIQEIHNGIAASKQGNLGFGGLNSWQPLGYVTYPGDTFIVYVGQEGKRNGQAVNLQLVYSQYHAESASFVSSPISLKVGKNEISMKELQSIGVEKGGSVYVQYTGNSNEKIAVRVSGGEKIATLDLYQVSDENERLEKVKTYLQSLQTQINKMASKHEELHRDDNSVNYDYDEKNCILGATEIMLDHMLYSVSGKQIMAGLKGTTLDEKANQLLNSLNAMDQMMELFYQNKGLNENAAAINDRYPAQHLNIRYQRMFAGAFMYAGGNHIGIEWGSVSGLSNGIPFEAAENGKYLSGSLFGWGIAHEIGHNINQGSYAIAEITNNYFSLLSQNRDSNDTTRFKYPDVYEKVTSNTVGMSSNVFTQLAMYWQLHLAYDQNYHYKLYDSHEEQLNSLFFARVDYYARNPGKVNIPEGGTALKLNSDAQQNFVRLASAAANKDLTDFFTAWGIIPNEETKAFISQFEAETDKIQYLDDDSMAYRLDGKARMSVDTEINASLSNDKNSNQVTLTISNTNKVDGAMLGYEILRNGQAVGFVNAETGETTFTDTVSTVNNRVFTYSIIGYDKLLNRTAELTLKPIKISHDGSLDKDQWLIETNLISDNDEAVGDEDSTPCLPEQKAVNDLIDNNYQNVYKGSTDTKQGEFIVSLNTLADITGVKLTNPSFNQVQIYVSDDKDNWTLVKEDSLKTGEENKLYFSQIVNDELENNKSLVSYSSSYIKIVAVDENDISLSEIDVLGPTGDNIDMSQENSIGILSGDYKLDANNTIPKGSLIFTGTYAGNPAYNVVELRYNKDEILSGYQAIFAEDPGDGDLADVSEGTWIYYLIPETDENGKIIENSFGYQDDEGNFVKVELPGSIKPELYRVNDAQTNAGQRLVSDSFEVKIPTELPSITIGNQKRGGK</sequence>
<dbReference type="InterPro" id="IPR031161">
    <property type="entry name" value="Peptidase_M60_dom"/>
</dbReference>
<dbReference type="PANTHER" id="PTHR44170:SF6">
    <property type="entry name" value="CONTACTIN"/>
    <property type="match status" value="1"/>
</dbReference>
<accession>A0A6N2XUE2</accession>
<dbReference type="InterPro" id="IPR018247">
    <property type="entry name" value="EF_Hand_1_Ca_BS"/>
</dbReference>
<dbReference type="Gene3D" id="2.60.120.260">
    <property type="entry name" value="Galactose-binding domain-like"/>
    <property type="match status" value="1"/>
</dbReference>
<dbReference type="InterPro" id="IPR008979">
    <property type="entry name" value="Galactose-bd-like_sf"/>
</dbReference>
<reference evidence="7" key="1">
    <citation type="submission" date="2019-11" db="EMBL/GenBank/DDBJ databases">
        <authorList>
            <person name="Feng L."/>
        </authorList>
    </citation>
    <scope>NUCLEOTIDE SEQUENCE</scope>
    <source>
        <strain evidence="7">CramosumLFYP8</strain>
    </source>
</reference>
<feature type="domain" description="Fibronectin type-III" evidence="5">
    <location>
        <begin position="412"/>
        <end position="505"/>
    </location>
</feature>
<dbReference type="PROSITE" id="PS50853">
    <property type="entry name" value="FN3"/>
    <property type="match status" value="2"/>
</dbReference>
<organism evidence="7">
    <name type="scientific">Thomasclavelia ramosa</name>
    <dbReference type="NCBI Taxonomy" id="1547"/>
    <lineage>
        <taxon>Bacteria</taxon>
        <taxon>Bacillati</taxon>
        <taxon>Bacillota</taxon>
        <taxon>Erysipelotrichia</taxon>
        <taxon>Erysipelotrichales</taxon>
        <taxon>Coprobacillaceae</taxon>
        <taxon>Thomasclavelia</taxon>
    </lineage>
</organism>
<keyword evidence="4" id="KW-0732">Signal</keyword>
<evidence type="ECO:0000256" key="1">
    <source>
        <dbReference type="ARBA" id="ARBA00023157"/>
    </source>
</evidence>
<dbReference type="SUPFAM" id="SSF49785">
    <property type="entry name" value="Galactose-binding domain-like"/>
    <property type="match status" value="1"/>
</dbReference>
<dbReference type="SMART" id="SM00060">
    <property type="entry name" value="FN3"/>
    <property type="match status" value="2"/>
</dbReference>
<dbReference type="PROSITE" id="PS51723">
    <property type="entry name" value="PEPTIDASE_M60"/>
    <property type="match status" value="1"/>
</dbReference>
<evidence type="ECO:0000259" key="5">
    <source>
        <dbReference type="PROSITE" id="PS50853"/>
    </source>
</evidence>
<dbReference type="Gene3D" id="2.60.40.1120">
    <property type="entry name" value="Carboxypeptidase-like, regulatory domain"/>
    <property type="match status" value="1"/>
</dbReference>
<dbReference type="GO" id="GO:0098609">
    <property type="term" value="P:cell-cell adhesion"/>
    <property type="evidence" value="ECO:0007669"/>
    <property type="project" value="TreeGrafter"/>
</dbReference>
<evidence type="ECO:0000256" key="2">
    <source>
        <dbReference type="SAM" id="Coils"/>
    </source>
</evidence>
<dbReference type="SUPFAM" id="SSF49265">
    <property type="entry name" value="Fibronectin type III"/>
    <property type="match status" value="1"/>
</dbReference>
<evidence type="ECO:0000256" key="3">
    <source>
        <dbReference type="SAM" id="MobiDB-lite"/>
    </source>
</evidence>
<dbReference type="InterPro" id="IPR036116">
    <property type="entry name" value="FN3_sf"/>
</dbReference>
<dbReference type="GO" id="GO:0000272">
    <property type="term" value="P:polysaccharide catabolic process"/>
    <property type="evidence" value="ECO:0007669"/>
    <property type="project" value="InterPro"/>
</dbReference>
<protein>
    <submittedName>
        <fullName evidence="7">Fibronectin type III domain protein</fullName>
    </submittedName>
</protein>
<dbReference type="Gene3D" id="1.10.390.30">
    <property type="entry name" value="Peptidase M60, enhancin-like domain 3"/>
    <property type="match status" value="1"/>
</dbReference>
<evidence type="ECO:0000256" key="4">
    <source>
        <dbReference type="SAM" id="SignalP"/>
    </source>
</evidence>